<protein>
    <recommendedName>
        <fullName evidence="3">HEPN AbiU2-like domain-containing protein</fullName>
    </recommendedName>
</protein>
<dbReference type="Proteomes" id="UP000600214">
    <property type="component" value="Unassembled WGS sequence"/>
</dbReference>
<name>A0ABQ1Z5K8_9BACT</name>
<evidence type="ECO:0008006" key="3">
    <source>
        <dbReference type="Google" id="ProtNLM"/>
    </source>
</evidence>
<evidence type="ECO:0000313" key="2">
    <source>
        <dbReference type="Proteomes" id="UP000600214"/>
    </source>
</evidence>
<accession>A0ABQ1Z5K8</accession>
<keyword evidence="2" id="KW-1185">Reference proteome</keyword>
<evidence type="ECO:0000313" key="1">
    <source>
        <dbReference type="EMBL" id="GGH48279.1"/>
    </source>
</evidence>
<gene>
    <name evidence="1" type="ORF">GCM10007423_49350</name>
</gene>
<reference evidence="2" key="1">
    <citation type="journal article" date="2019" name="Int. J. Syst. Evol. Microbiol.">
        <title>The Global Catalogue of Microorganisms (GCM) 10K type strain sequencing project: providing services to taxonomists for standard genome sequencing and annotation.</title>
        <authorList>
            <consortium name="The Broad Institute Genomics Platform"/>
            <consortium name="The Broad Institute Genome Sequencing Center for Infectious Disease"/>
            <person name="Wu L."/>
            <person name="Ma J."/>
        </authorList>
    </citation>
    <scope>NUCLEOTIDE SEQUENCE [LARGE SCALE GENOMIC DNA]</scope>
    <source>
        <strain evidence="2">CGMCC 1.15288</strain>
    </source>
</reference>
<dbReference type="EMBL" id="BMIA01000004">
    <property type="protein sequence ID" value="GGH48279.1"/>
    <property type="molecule type" value="Genomic_DNA"/>
</dbReference>
<proteinExistence type="predicted"/>
<sequence length="239" mass="27984">MIAFEAKLTLFMIENPAIRTLLRQVEESNSQHLNIYLDPEHARKLYSLAYIQADFMFLRYAARDLMKKLEEPREDGEKEYVESQNDSQWYGLITMYGRCFTKNWDKNERLDKSIFANKPELLVLHDRIMMLRDKFVAHRDSSPFENAVVVVTVKENGTPKPDTYFNVKTARTGPAYDEIKSYIPLFDWVEKEVAALVDVAKSELGKTLNTFEINYLEERVIKNLILDWGSSNEPKQKLE</sequence>
<comment type="caution">
    <text evidence="1">The sequence shown here is derived from an EMBL/GenBank/DDBJ whole genome shotgun (WGS) entry which is preliminary data.</text>
</comment>
<organism evidence="1 2">
    <name type="scientific">Dyadobacter endophyticus</name>
    <dbReference type="NCBI Taxonomy" id="1749036"/>
    <lineage>
        <taxon>Bacteria</taxon>
        <taxon>Pseudomonadati</taxon>
        <taxon>Bacteroidota</taxon>
        <taxon>Cytophagia</taxon>
        <taxon>Cytophagales</taxon>
        <taxon>Spirosomataceae</taxon>
        <taxon>Dyadobacter</taxon>
    </lineage>
</organism>